<keyword evidence="1" id="KW-1133">Transmembrane helix</keyword>
<dbReference type="RefSeq" id="WP_069808547.1">
    <property type="nucleotide sequence ID" value="NZ_CP017305.1"/>
</dbReference>
<organism evidence="2 3">
    <name type="scientific">Chlorobaculum limnaeum</name>
    <dbReference type="NCBI Taxonomy" id="274537"/>
    <lineage>
        <taxon>Bacteria</taxon>
        <taxon>Pseudomonadati</taxon>
        <taxon>Chlorobiota</taxon>
        <taxon>Chlorobiia</taxon>
        <taxon>Chlorobiales</taxon>
        <taxon>Chlorobiaceae</taxon>
        <taxon>Chlorobaculum</taxon>
    </lineage>
</organism>
<evidence type="ECO:0000313" key="3">
    <source>
        <dbReference type="Proteomes" id="UP000095185"/>
    </source>
</evidence>
<dbReference type="KEGG" id="clz:BIU88_00805"/>
<dbReference type="STRING" id="274537.BIU88_00805"/>
<protein>
    <recommendedName>
        <fullName evidence="4">DUF3307 domain-containing protein</fullName>
    </recommendedName>
</protein>
<dbReference type="AlphaFoldDB" id="A0A1D8CVE8"/>
<keyword evidence="3" id="KW-1185">Reference proteome</keyword>
<feature type="transmembrane region" description="Helical" evidence="1">
    <location>
        <begin position="202"/>
        <end position="226"/>
    </location>
</feature>
<name>A0A1D8CVE8_CHLLM</name>
<evidence type="ECO:0000256" key="1">
    <source>
        <dbReference type="SAM" id="Phobius"/>
    </source>
</evidence>
<dbReference type="InterPro" id="IPR021737">
    <property type="entry name" value="Phage_phiKZ_Orf197"/>
</dbReference>
<accession>A0A1D8CVE8</accession>
<keyword evidence="1" id="KW-0472">Membrane</keyword>
<evidence type="ECO:0000313" key="2">
    <source>
        <dbReference type="EMBL" id="AOS82816.1"/>
    </source>
</evidence>
<feature type="transmembrane region" description="Helical" evidence="1">
    <location>
        <begin position="83"/>
        <end position="102"/>
    </location>
</feature>
<dbReference type="EMBL" id="CP017305">
    <property type="protein sequence ID" value="AOS82816.1"/>
    <property type="molecule type" value="Genomic_DNA"/>
</dbReference>
<dbReference type="OrthoDB" id="8536716at2"/>
<sequence length="228" mass="25247">MEKIAAVLIAAHVLGDFVFQPDFIAQNKRQPLVLLLHAAIHALLAWLLLQSWHCWRVPVFVMIAHAAIDLLKQRYPQESLNAFIADQAAHILCLLILAWYLVRNSILPGFPGTGYQAIIEVAGFTSVVRGSGFPVAYVSGKLLRENDLNFDGIPNGGKLIGYFERALIFLFFVIGHPEGIGFLAAAKSILRFEEAKEQKQAEYILIGTLLSFSIAIALSSLTLYAMRL</sequence>
<keyword evidence="1" id="KW-0812">Transmembrane</keyword>
<proteinExistence type="predicted"/>
<dbReference type="Pfam" id="PF11750">
    <property type="entry name" value="DUF3307"/>
    <property type="match status" value="1"/>
</dbReference>
<reference evidence="2" key="1">
    <citation type="submission" date="2016-09" db="EMBL/GenBank/DDBJ databases">
        <title>Genome sequence of Chlorobaculum limnaeum.</title>
        <authorList>
            <person name="Liu Z."/>
            <person name="Tank M."/>
            <person name="Bryant D.A."/>
        </authorList>
    </citation>
    <scope>NUCLEOTIDE SEQUENCE [LARGE SCALE GENOMIC DNA]</scope>
    <source>
        <strain evidence="2">DSM 1677</strain>
    </source>
</reference>
<gene>
    <name evidence="2" type="ORF">BIU88_00805</name>
</gene>
<feature type="transmembrane region" description="Helical" evidence="1">
    <location>
        <begin position="166"/>
        <end position="190"/>
    </location>
</feature>
<dbReference type="Proteomes" id="UP000095185">
    <property type="component" value="Chromosome"/>
</dbReference>
<evidence type="ECO:0008006" key="4">
    <source>
        <dbReference type="Google" id="ProtNLM"/>
    </source>
</evidence>